<dbReference type="InterPro" id="IPR009316">
    <property type="entry name" value="COG2"/>
</dbReference>
<dbReference type="GO" id="GO:0006891">
    <property type="term" value="P:intra-Golgi vesicle-mediated transport"/>
    <property type="evidence" value="ECO:0007669"/>
    <property type="project" value="TreeGrafter"/>
</dbReference>
<dbReference type="OrthoDB" id="332281at2759"/>
<organism evidence="2 3">
    <name type="scientific">Smittium simulii</name>
    <dbReference type="NCBI Taxonomy" id="133385"/>
    <lineage>
        <taxon>Eukaryota</taxon>
        <taxon>Fungi</taxon>
        <taxon>Fungi incertae sedis</taxon>
        <taxon>Zoopagomycota</taxon>
        <taxon>Kickxellomycotina</taxon>
        <taxon>Harpellomycetes</taxon>
        <taxon>Harpellales</taxon>
        <taxon>Legeriomycetaceae</taxon>
        <taxon>Smittium</taxon>
    </lineage>
</organism>
<feature type="domain" description="COG complex component COG2 C-terminal" evidence="1">
    <location>
        <begin position="401"/>
        <end position="691"/>
    </location>
</feature>
<dbReference type="GO" id="GO:0015031">
    <property type="term" value="P:protein transport"/>
    <property type="evidence" value="ECO:0007669"/>
    <property type="project" value="InterPro"/>
</dbReference>
<dbReference type="GO" id="GO:0016020">
    <property type="term" value="C:membrane"/>
    <property type="evidence" value="ECO:0007669"/>
    <property type="project" value="InterPro"/>
</dbReference>
<feature type="domain" description="COG complex component COG2 C-terminal" evidence="1">
    <location>
        <begin position="715"/>
        <end position="809"/>
    </location>
</feature>
<dbReference type="AlphaFoldDB" id="A0A2T9YBH6"/>
<dbReference type="PANTHER" id="PTHR12961">
    <property type="entry name" value="CONSERVED OLIGOMERIC GOLGI COMPLEX COMPONENT 2"/>
    <property type="match status" value="1"/>
</dbReference>
<gene>
    <name evidence="2" type="ORF">BB561_005216</name>
</gene>
<accession>A0A2T9YBH6</accession>
<keyword evidence="3" id="KW-1185">Reference proteome</keyword>
<comment type="caution">
    <text evidence="2">The sequence shown here is derived from an EMBL/GenBank/DDBJ whole genome shotgun (WGS) entry which is preliminary data.</text>
</comment>
<dbReference type="GO" id="GO:0007030">
    <property type="term" value="P:Golgi organization"/>
    <property type="evidence" value="ECO:0007669"/>
    <property type="project" value="InterPro"/>
</dbReference>
<dbReference type="EMBL" id="MBFR01000303">
    <property type="protein sequence ID" value="PVU89693.1"/>
    <property type="molecule type" value="Genomic_DNA"/>
</dbReference>
<evidence type="ECO:0000313" key="2">
    <source>
        <dbReference type="EMBL" id="PVU89693.1"/>
    </source>
</evidence>
<proteinExistence type="predicted"/>
<dbReference type="Proteomes" id="UP000245383">
    <property type="component" value="Unassembled WGS sequence"/>
</dbReference>
<evidence type="ECO:0000313" key="3">
    <source>
        <dbReference type="Proteomes" id="UP000245383"/>
    </source>
</evidence>
<dbReference type="PANTHER" id="PTHR12961:SF0">
    <property type="entry name" value="CONSERVED OLIGOMERIC GOLGI COMPLEX SUBUNIT 2"/>
    <property type="match status" value="1"/>
</dbReference>
<dbReference type="InterPro" id="IPR024603">
    <property type="entry name" value="COG_complex_COG2_C"/>
</dbReference>
<sequence>MDTPSKSPEGNFALAETHTDPLSSFISTQASSLSLKDLSFFISEQKATNKKNLDSLIEKKYTQFAGFHTFVNDFDVAINHAIAQTNELKTQIQASSIKNSLFDLKSTVDVQLLEIQETIIYKNQIEKIKKELCNFIKIDKMLQRLDRIVNIQFSSDNSNECQDFIKELVRAASDIAKLKYLIAKDEKYPFIAEASKRLASLIDKIIFRLNNIFDNMIAKWGEVAQANYSKNLSNDSFNDCDKSNSIKDHIIQCLWAYFLLEKTNYAENIFTVKLIRPKIKKLIEKAGLKSGEISINPESFSLMLDLVLNEMIIYLRPIQALINIHLSSTGIDLAVNSFWNEFSSQTQILLPNLFVPGIPSRFNLNYLHAESFIKKLTLDLCISELSVSRLYESETFTKWWKKWHLPAFFVIQQKKIIQKVLTSLTDLQNKNTLLVTRFVFHDTLNEIWSDKLFISSLSPKWWKFTLQLLVRYHMFIESQAKDYDKAIIETLPKKIINLSKLLAKKNYKNELTDLQASVFLFLIMIYDINEIVLNFVKLSQNKILPILINGTQGNTFNSDTETANLDSSKLSHFKNIGFKSKSANQVIALNDCEKKQQHADTNKEISGDEPLYLDGLLIKSVEHISSLLNSDISKLSKLVSSCIFTSSKNAVFNIKQIPSIYRHTNKKMPTQHSKYVDNIFAPLESVLSLITAYPDTCLLLQTELKLLNVIENNFFSKITNFENNFEQKIIGVPCNTVRKIVEEVIGDICNSMLEFSVDLLDNINKANASLERLRGSNLGMNIANAKSKLAANSVNSDDNKIKRQLYFDVLKAEQIMSIGWEINFIKPTEISNGNYDTAAGLSQMQTSSTENTSNVHQPQKYDNTNDNNDEFFKNIDSQFNNQGSYKVILKSIESQTSLLEDLPRVENNSLYNGNSNNNKVCDAKFTKISATPILENYESFQKLKALVLDFKP</sequence>
<dbReference type="Pfam" id="PF12022">
    <property type="entry name" value="COG2_C"/>
    <property type="match status" value="2"/>
</dbReference>
<dbReference type="STRING" id="133385.A0A2T9YBH6"/>
<evidence type="ECO:0000259" key="1">
    <source>
        <dbReference type="Pfam" id="PF12022"/>
    </source>
</evidence>
<dbReference type="GO" id="GO:0017119">
    <property type="term" value="C:Golgi transport complex"/>
    <property type="evidence" value="ECO:0007669"/>
    <property type="project" value="TreeGrafter"/>
</dbReference>
<name>A0A2T9YBH6_9FUNG</name>
<protein>
    <recommendedName>
        <fullName evidence="1">COG complex component COG2 C-terminal domain-containing protein</fullName>
    </recommendedName>
</protein>
<reference evidence="2 3" key="1">
    <citation type="journal article" date="2018" name="MBio">
        <title>Comparative Genomics Reveals the Core Gene Toolbox for the Fungus-Insect Symbiosis.</title>
        <authorList>
            <person name="Wang Y."/>
            <person name="Stata M."/>
            <person name="Wang W."/>
            <person name="Stajich J.E."/>
            <person name="White M.M."/>
            <person name="Moncalvo J.M."/>
        </authorList>
    </citation>
    <scope>NUCLEOTIDE SEQUENCE [LARGE SCALE GENOMIC DNA]</scope>
    <source>
        <strain evidence="2 3">SWE-8-4</strain>
    </source>
</reference>